<gene>
    <name evidence="1" type="ORF">FD06_GL000266</name>
</gene>
<accession>A0A0R2AQT4</accession>
<dbReference type="EMBL" id="AYYQ01000006">
    <property type="protein sequence ID" value="KRM69207.1"/>
    <property type="molecule type" value="Genomic_DNA"/>
</dbReference>
<protein>
    <submittedName>
        <fullName evidence="1">Uncharacterized protein</fullName>
    </submittedName>
</protein>
<organism evidence="1 2">
    <name type="scientific">Apilactobacillus ozensis DSM 23829 = JCM 17196</name>
    <dbReference type="NCBI Taxonomy" id="1423781"/>
    <lineage>
        <taxon>Bacteria</taxon>
        <taxon>Bacillati</taxon>
        <taxon>Bacillota</taxon>
        <taxon>Bacilli</taxon>
        <taxon>Lactobacillales</taxon>
        <taxon>Lactobacillaceae</taxon>
        <taxon>Apilactobacillus</taxon>
    </lineage>
</organism>
<evidence type="ECO:0000313" key="2">
    <source>
        <dbReference type="Proteomes" id="UP000052012"/>
    </source>
</evidence>
<dbReference type="RefSeq" id="WP_156403072.1">
    <property type="nucleotide sequence ID" value="NZ_AYYQ01000006.1"/>
</dbReference>
<sequence length="57" mass="6775">MKFNHIFSKVKKQTNLNKKFINSISKSINDGEKAQKDMENDYQKHKAKNEKILSMFK</sequence>
<dbReference type="Proteomes" id="UP000052012">
    <property type="component" value="Unassembled WGS sequence"/>
</dbReference>
<reference evidence="1 2" key="1">
    <citation type="journal article" date="2015" name="Genome Announc.">
        <title>Expanding the biotechnology potential of lactobacilli through comparative genomics of 213 strains and associated genera.</title>
        <authorList>
            <person name="Sun Z."/>
            <person name="Harris H.M."/>
            <person name="McCann A."/>
            <person name="Guo C."/>
            <person name="Argimon S."/>
            <person name="Zhang W."/>
            <person name="Yang X."/>
            <person name="Jeffery I.B."/>
            <person name="Cooney J.C."/>
            <person name="Kagawa T.F."/>
            <person name="Liu W."/>
            <person name="Song Y."/>
            <person name="Salvetti E."/>
            <person name="Wrobel A."/>
            <person name="Rasinkangas P."/>
            <person name="Parkhill J."/>
            <person name="Rea M.C."/>
            <person name="O'Sullivan O."/>
            <person name="Ritari J."/>
            <person name="Douillard F.P."/>
            <person name="Paul Ross R."/>
            <person name="Yang R."/>
            <person name="Briner A.E."/>
            <person name="Felis G.E."/>
            <person name="de Vos W.M."/>
            <person name="Barrangou R."/>
            <person name="Klaenhammer T.R."/>
            <person name="Caufield P.W."/>
            <person name="Cui Y."/>
            <person name="Zhang H."/>
            <person name="O'Toole P.W."/>
        </authorList>
    </citation>
    <scope>NUCLEOTIDE SEQUENCE [LARGE SCALE GENOMIC DNA]</scope>
    <source>
        <strain evidence="1 2">DSM 23829</strain>
    </source>
</reference>
<evidence type="ECO:0000313" key="1">
    <source>
        <dbReference type="EMBL" id="KRM69207.1"/>
    </source>
</evidence>
<keyword evidence="2" id="KW-1185">Reference proteome</keyword>
<dbReference type="AlphaFoldDB" id="A0A0R2AQT4"/>
<name>A0A0R2AQT4_9LACO</name>
<proteinExistence type="predicted"/>
<comment type="caution">
    <text evidence="1">The sequence shown here is derived from an EMBL/GenBank/DDBJ whole genome shotgun (WGS) entry which is preliminary data.</text>
</comment>